<keyword evidence="2" id="KW-1185">Reference proteome</keyword>
<dbReference type="PANTHER" id="PTHR31170">
    <property type="entry name" value="BNAC04G53230D PROTEIN"/>
    <property type="match status" value="1"/>
</dbReference>
<evidence type="ECO:0000313" key="1">
    <source>
        <dbReference type="EMBL" id="KAK7312736.1"/>
    </source>
</evidence>
<protein>
    <submittedName>
        <fullName evidence="1">Uncharacterized protein</fullName>
    </submittedName>
</protein>
<dbReference type="Pfam" id="PF03140">
    <property type="entry name" value="DUF247"/>
    <property type="match status" value="1"/>
</dbReference>
<accession>A0AAN9K9X1</accession>
<dbReference type="Proteomes" id="UP001367508">
    <property type="component" value="Unassembled WGS sequence"/>
</dbReference>
<sequence>MSTDDINWRRWCESTETLLGTVNDEYCEPSSISVVMEELRRGNENAYIPKVVSIGPRYKGRRELLPMEEIKLRCMLSLLHRARETRKSLIECMKGLLDLDAAVRASYVEEIKLDRYELATIMLHDGCFLLEVLISESNLLNEQLRSNFPSTEGAEVGKIEAVLTDLTLLENQIPLFIIHELFSKIFGITSSDSNIHKRVAKTVVDMAVCLFGYPRGSTINDSPTLDLLDLHASAHILELAHLSFIKQSKKLQIEFEPKQENLQIEQARPGVQHRSELKQTLNRCATRLLAAGFKLRPIEIDNRQNIGSSFQSGIKFIKTTLVLHIPALYITPTTEIEWRNFIAWEHHIYNQNQSSIVQERHLKNRNNSSIAEEPCCCIFTLLAILFNDLICCANDMLRNKLGNTLSRIIVSLYPKNGRNHFQPWQILKTWLQLCSYTVNSAHCGPDNLYSPQLSLSQMRVL</sequence>
<reference evidence="1 2" key="1">
    <citation type="submission" date="2024-01" db="EMBL/GenBank/DDBJ databases">
        <title>The genomes of 5 underutilized Papilionoideae crops provide insights into root nodulation and disease resistanc.</title>
        <authorList>
            <person name="Jiang F."/>
        </authorList>
    </citation>
    <scope>NUCLEOTIDE SEQUENCE [LARGE SCALE GENOMIC DNA]</scope>
    <source>
        <strain evidence="1">LVBAO_FW01</strain>
        <tissue evidence="1">Leaves</tissue>
    </source>
</reference>
<comment type="caution">
    <text evidence="1">The sequence shown here is derived from an EMBL/GenBank/DDBJ whole genome shotgun (WGS) entry which is preliminary data.</text>
</comment>
<proteinExistence type="predicted"/>
<dbReference type="EMBL" id="JAYMYQ010000009">
    <property type="protein sequence ID" value="KAK7312736.1"/>
    <property type="molecule type" value="Genomic_DNA"/>
</dbReference>
<name>A0AAN9K9X1_CANGL</name>
<dbReference type="PANTHER" id="PTHR31170:SF20">
    <property type="entry name" value="DUF247 DOMAIN PROTEIN"/>
    <property type="match status" value="1"/>
</dbReference>
<organism evidence="1 2">
    <name type="scientific">Canavalia gladiata</name>
    <name type="common">Sword bean</name>
    <name type="synonym">Dolichos gladiatus</name>
    <dbReference type="NCBI Taxonomy" id="3824"/>
    <lineage>
        <taxon>Eukaryota</taxon>
        <taxon>Viridiplantae</taxon>
        <taxon>Streptophyta</taxon>
        <taxon>Embryophyta</taxon>
        <taxon>Tracheophyta</taxon>
        <taxon>Spermatophyta</taxon>
        <taxon>Magnoliopsida</taxon>
        <taxon>eudicotyledons</taxon>
        <taxon>Gunneridae</taxon>
        <taxon>Pentapetalae</taxon>
        <taxon>rosids</taxon>
        <taxon>fabids</taxon>
        <taxon>Fabales</taxon>
        <taxon>Fabaceae</taxon>
        <taxon>Papilionoideae</taxon>
        <taxon>50 kb inversion clade</taxon>
        <taxon>NPAAA clade</taxon>
        <taxon>indigoferoid/millettioid clade</taxon>
        <taxon>Phaseoleae</taxon>
        <taxon>Canavalia</taxon>
    </lineage>
</organism>
<evidence type="ECO:0000313" key="2">
    <source>
        <dbReference type="Proteomes" id="UP001367508"/>
    </source>
</evidence>
<dbReference type="InterPro" id="IPR004158">
    <property type="entry name" value="DUF247_pln"/>
</dbReference>
<dbReference type="AlphaFoldDB" id="A0AAN9K9X1"/>
<gene>
    <name evidence="1" type="ORF">VNO77_36827</name>
</gene>